<evidence type="ECO:0000256" key="2">
    <source>
        <dbReference type="SAM" id="Phobius"/>
    </source>
</evidence>
<feature type="region of interest" description="Disordered" evidence="1">
    <location>
        <begin position="210"/>
        <end position="269"/>
    </location>
</feature>
<keyword evidence="2" id="KW-0472">Membrane</keyword>
<dbReference type="EMBL" id="JAHIBW010000001">
    <property type="protein sequence ID" value="KAG7312941.1"/>
    <property type="molecule type" value="Genomic_DNA"/>
</dbReference>
<feature type="transmembrane region" description="Helical" evidence="2">
    <location>
        <begin position="33"/>
        <end position="64"/>
    </location>
</feature>
<evidence type="ECO:0000256" key="1">
    <source>
        <dbReference type="SAM" id="MobiDB-lite"/>
    </source>
</evidence>
<keyword evidence="2" id="KW-1133">Transmembrane helix</keyword>
<evidence type="ECO:0000313" key="3">
    <source>
        <dbReference type="EMBL" id="KAG7312941.1"/>
    </source>
</evidence>
<gene>
    <name evidence="3" type="ORF">JYU34_000003</name>
</gene>
<reference evidence="3 4" key="1">
    <citation type="submission" date="2021-06" db="EMBL/GenBank/DDBJ databases">
        <title>A haploid diamondback moth (Plutella xylostella L.) genome assembly resolves 31 chromosomes and identifies a diamide resistance mutation.</title>
        <authorList>
            <person name="Ward C.M."/>
            <person name="Perry K.D."/>
            <person name="Baker G."/>
            <person name="Powis K."/>
            <person name="Heckel D.G."/>
            <person name="Baxter S.W."/>
        </authorList>
    </citation>
    <scope>NUCLEOTIDE SEQUENCE [LARGE SCALE GENOMIC DNA]</scope>
    <source>
        <strain evidence="3 4">LV</strain>
        <tissue evidence="3">Single pupa</tissue>
    </source>
</reference>
<evidence type="ECO:0000313" key="4">
    <source>
        <dbReference type="Proteomes" id="UP000823941"/>
    </source>
</evidence>
<dbReference type="Proteomes" id="UP000823941">
    <property type="component" value="Chromosome 1"/>
</dbReference>
<keyword evidence="2" id="KW-0812">Transmembrane</keyword>
<keyword evidence="4" id="KW-1185">Reference proteome</keyword>
<protein>
    <submittedName>
        <fullName evidence="3">Uncharacterized protein</fullName>
    </submittedName>
</protein>
<name>A0ABQ7R6L2_PLUXY</name>
<feature type="compositionally biased region" description="Pro residues" evidence="1">
    <location>
        <begin position="240"/>
        <end position="249"/>
    </location>
</feature>
<organism evidence="3 4">
    <name type="scientific">Plutella xylostella</name>
    <name type="common">Diamondback moth</name>
    <name type="synonym">Plutella maculipennis</name>
    <dbReference type="NCBI Taxonomy" id="51655"/>
    <lineage>
        <taxon>Eukaryota</taxon>
        <taxon>Metazoa</taxon>
        <taxon>Ecdysozoa</taxon>
        <taxon>Arthropoda</taxon>
        <taxon>Hexapoda</taxon>
        <taxon>Insecta</taxon>
        <taxon>Pterygota</taxon>
        <taxon>Neoptera</taxon>
        <taxon>Endopterygota</taxon>
        <taxon>Lepidoptera</taxon>
        <taxon>Glossata</taxon>
        <taxon>Ditrysia</taxon>
        <taxon>Yponomeutoidea</taxon>
        <taxon>Plutellidae</taxon>
        <taxon>Plutella</taxon>
    </lineage>
</organism>
<comment type="caution">
    <text evidence="3">The sequence shown here is derived from an EMBL/GenBank/DDBJ whole genome shotgun (WGS) entry which is preliminary data.</text>
</comment>
<proteinExistence type="predicted"/>
<accession>A0ABQ7R6L2</accession>
<feature type="compositionally biased region" description="Pro residues" evidence="1">
    <location>
        <begin position="260"/>
        <end position="269"/>
    </location>
</feature>
<sequence>MERIDVADVYDVVFNPWYMIRFVKKVLKATRNVACCGACCCALSLFALLAAGLTLLAAGTGYLYADTKMTLDANGLDLQLLRDGSGWRSWEWHEWLHLHCYWNLFKRSCDYYFWKCFDKFETSYCDRFFSRYPNTEGNQHLNWVYKPYRRAQRRVFARLFNLKSAHTPTPLHQVFDATGFNIEELIKIMTVYKWAQDAKKNSTVKYKERYPTGKEPIDPSAVTYEDYNELDAINNRDRLTPPPPPPPLRWPQHWSRPRRQPPPPPPPPP</sequence>